<organism evidence="1 2">
    <name type="scientific">Edaphobacter dinghuensis</name>
    <dbReference type="NCBI Taxonomy" id="1560005"/>
    <lineage>
        <taxon>Bacteria</taxon>
        <taxon>Pseudomonadati</taxon>
        <taxon>Acidobacteriota</taxon>
        <taxon>Terriglobia</taxon>
        <taxon>Terriglobales</taxon>
        <taxon>Acidobacteriaceae</taxon>
        <taxon>Edaphobacter</taxon>
    </lineage>
</organism>
<dbReference type="Proteomes" id="UP000647241">
    <property type="component" value="Unassembled WGS sequence"/>
</dbReference>
<reference evidence="1" key="2">
    <citation type="submission" date="2020-09" db="EMBL/GenBank/DDBJ databases">
        <authorList>
            <person name="Sun Q."/>
            <person name="Zhou Y."/>
        </authorList>
    </citation>
    <scope>NUCLEOTIDE SEQUENCE</scope>
    <source>
        <strain evidence="1">CGMCC 1.12997</strain>
    </source>
</reference>
<dbReference type="EMBL" id="BMGT01000004">
    <property type="protein sequence ID" value="GGG86674.1"/>
    <property type="molecule type" value="Genomic_DNA"/>
</dbReference>
<dbReference type="AlphaFoldDB" id="A0A917HQZ3"/>
<accession>A0A917HQZ3</accession>
<protein>
    <submittedName>
        <fullName evidence="1">Uncharacterized protein</fullName>
    </submittedName>
</protein>
<evidence type="ECO:0000313" key="2">
    <source>
        <dbReference type="Proteomes" id="UP000647241"/>
    </source>
</evidence>
<proteinExistence type="predicted"/>
<gene>
    <name evidence="1" type="ORF">GCM10011585_33310</name>
</gene>
<name>A0A917HQZ3_9BACT</name>
<sequence>MELKWETIEWLLGCAMTTLEMEVDGEDLDDSGARERIERCGEIAEVLKISGGDRHWREMIAQLNDFVQDQECSNCGMTWSKHQLKDIQNYNDRVSPGEIVPSGECPECGALCHPVTPPEPSLAMLSSRKP</sequence>
<keyword evidence="2" id="KW-1185">Reference proteome</keyword>
<reference evidence="1" key="1">
    <citation type="journal article" date="2014" name="Int. J. Syst. Evol. Microbiol.">
        <title>Complete genome sequence of Corynebacterium casei LMG S-19264T (=DSM 44701T), isolated from a smear-ripened cheese.</title>
        <authorList>
            <consortium name="US DOE Joint Genome Institute (JGI-PGF)"/>
            <person name="Walter F."/>
            <person name="Albersmeier A."/>
            <person name="Kalinowski J."/>
            <person name="Ruckert C."/>
        </authorList>
    </citation>
    <scope>NUCLEOTIDE SEQUENCE</scope>
    <source>
        <strain evidence="1">CGMCC 1.12997</strain>
    </source>
</reference>
<comment type="caution">
    <text evidence="1">The sequence shown here is derived from an EMBL/GenBank/DDBJ whole genome shotgun (WGS) entry which is preliminary data.</text>
</comment>
<evidence type="ECO:0000313" key="1">
    <source>
        <dbReference type="EMBL" id="GGG86674.1"/>
    </source>
</evidence>
<dbReference type="RefSeq" id="WP_188555376.1">
    <property type="nucleotide sequence ID" value="NZ_BMGT01000004.1"/>
</dbReference>